<dbReference type="PROSITE" id="PS51257">
    <property type="entry name" value="PROKAR_LIPOPROTEIN"/>
    <property type="match status" value="1"/>
</dbReference>
<keyword evidence="3" id="KW-0378">Hydrolase</keyword>
<dbReference type="SUPFAM" id="SSF54106">
    <property type="entry name" value="LysM domain"/>
    <property type="match status" value="1"/>
</dbReference>
<dbReference type="PANTHER" id="PTHR21666">
    <property type="entry name" value="PEPTIDASE-RELATED"/>
    <property type="match status" value="1"/>
</dbReference>
<dbReference type="Gene3D" id="2.70.70.10">
    <property type="entry name" value="Glucose Permease (Domain IIA)"/>
    <property type="match status" value="1"/>
</dbReference>
<protein>
    <submittedName>
        <fullName evidence="3">Murein hydrolase activator NlpD</fullName>
    </submittedName>
</protein>
<dbReference type="Pfam" id="PF01551">
    <property type="entry name" value="Peptidase_M23"/>
    <property type="match status" value="1"/>
</dbReference>
<accession>A0A1Y5ST67</accession>
<reference evidence="3 4" key="1">
    <citation type="submission" date="2017-03" db="EMBL/GenBank/DDBJ databases">
        <authorList>
            <person name="Afonso C.L."/>
            <person name="Miller P.J."/>
            <person name="Scott M.A."/>
            <person name="Spackman E."/>
            <person name="Goraichik I."/>
            <person name="Dimitrov K.M."/>
            <person name="Suarez D.L."/>
            <person name="Swayne D.E."/>
        </authorList>
    </citation>
    <scope>NUCLEOTIDE SEQUENCE [LARGE SCALE GENOMIC DNA]</scope>
    <source>
        <strain evidence="3 4">CECT 7023</strain>
    </source>
</reference>
<dbReference type="SMART" id="SM00257">
    <property type="entry name" value="LysM"/>
    <property type="match status" value="2"/>
</dbReference>
<dbReference type="InterPro" id="IPR011055">
    <property type="entry name" value="Dup_hybrid_motif"/>
</dbReference>
<dbReference type="EMBL" id="FWFZ01000008">
    <property type="protein sequence ID" value="SLN47866.1"/>
    <property type="molecule type" value="Genomic_DNA"/>
</dbReference>
<sequence length="394" mass="40238">MPKTDRVWPTATRAAQIGLMTSVLALAACKDGRVDLDMRGMGNAFDTSAAAADVPARPQPDARGVISYPNNQVVLARRGETVDSIAARLGLNPAELARFNGIEPGTPLRPNELIALPSRIADGAGPGTAAQPGTGGIDVTELASAAIDRAGPQGTTSPPPTTAPAPGPEPLRHTVRRGETVYSISRLYGVPVRAIAEWNGLGPDLSIREGQQLMVPQAGGAAAAPASSGPPIPGAGSPTPLPPSASAPLPDETPTPAAVEPEAPDTPDLGSDRTAEASNARLAYPVQGSIIRAYSRGRNEGIDISAPAGTAVKAAAAGTVAAITQDTDGASIIVVRHPDNLLTVYVNITDIAVAKDQQVTQGQTLARVPAGDPSYLHFETREGLQSVDPTGLLP</sequence>
<dbReference type="Pfam" id="PF01476">
    <property type="entry name" value="LysM"/>
    <property type="match status" value="2"/>
</dbReference>
<gene>
    <name evidence="3" type="primary">nlpD</name>
    <name evidence="3" type="ORF">ROA7023_02041</name>
</gene>
<proteinExistence type="predicted"/>
<name>A0A1Y5ST67_9RHOB</name>
<dbReference type="CDD" id="cd00118">
    <property type="entry name" value="LysM"/>
    <property type="match status" value="2"/>
</dbReference>
<dbReference type="SUPFAM" id="SSF51261">
    <property type="entry name" value="Duplicated hybrid motif"/>
    <property type="match status" value="1"/>
</dbReference>
<dbReference type="InterPro" id="IPR018392">
    <property type="entry name" value="LysM"/>
</dbReference>
<evidence type="ECO:0000313" key="3">
    <source>
        <dbReference type="EMBL" id="SLN47866.1"/>
    </source>
</evidence>
<feature type="compositionally biased region" description="Pro residues" evidence="1">
    <location>
        <begin position="157"/>
        <end position="169"/>
    </location>
</feature>
<dbReference type="PANTHER" id="PTHR21666:SF270">
    <property type="entry name" value="MUREIN HYDROLASE ACTIVATOR ENVC"/>
    <property type="match status" value="1"/>
</dbReference>
<evidence type="ECO:0000256" key="1">
    <source>
        <dbReference type="SAM" id="MobiDB-lite"/>
    </source>
</evidence>
<feature type="compositionally biased region" description="Low complexity" evidence="1">
    <location>
        <begin position="218"/>
        <end position="227"/>
    </location>
</feature>
<dbReference type="GO" id="GO:0004222">
    <property type="term" value="F:metalloendopeptidase activity"/>
    <property type="evidence" value="ECO:0007669"/>
    <property type="project" value="TreeGrafter"/>
</dbReference>
<dbReference type="AlphaFoldDB" id="A0A1Y5ST67"/>
<feature type="region of interest" description="Disordered" evidence="1">
    <location>
        <begin position="149"/>
        <end position="175"/>
    </location>
</feature>
<dbReference type="InterPro" id="IPR036779">
    <property type="entry name" value="LysM_dom_sf"/>
</dbReference>
<feature type="domain" description="LysM" evidence="2">
    <location>
        <begin position="171"/>
        <end position="215"/>
    </location>
</feature>
<dbReference type="Gene3D" id="3.10.350.10">
    <property type="entry name" value="LysM domain"/>
    <property type="match status" value="2"/>
</dbReference>
<organism evidence="3 4">
    <name type="scientific">Roseisalinus antarcticus</name>
    <dbReference type="NCBI Taxonomy" id="254357"/>
    <lineage>
        <taxon>Bacteria</taxon>
        <taxon>Pseudomonadati</taxon>
        <taxon>Pseudomonadota</taxon>
        <taxon>Alphaproteobacteria</taxon>
        <taxon>Rhodobacterales</taxon>
        <taxon>Roseobacteraceae</taxon>
        <taxon>Roseisalinus</taxon>
    </lineage>
</organism>
<dbReference type="InterPro" id="IPR016047">
    <property type="entry name" value="M23ase_b-sheet_dom"/>
</dbReference>
<keyword evidence="4" id="KW-1185">Reference proteome</keyword>
<dbReference type="InterPro" id="IPR050570">
    <property type="entry name" value="Cell_wall_metabolism_enzyme"/>
</dbReference>
<feature type="compositionally biased region" description="Pro residues" evidence="1">
    <location>
        <begin position="228"/>
        <end position="245"/>
    </location>
</feature>
<feature type="region of interest" description="Disordered" evidence="1">
    <location>
        <begin position="218"/>
        <end position="273"/>
    </location>
</feature>
<dbReference type="OrthoDB" id="9795421at2"/>
<dbReference type="PROSITE" id="PS51782">
    <property type="entry name" value="LYSM"/>
    <property type="match status" value="1"/>
</dbReference>
<evidence type="ECO:0000313" key="4">
    <source>
        <dbReference type="Proteomes" id="UP000193900"/>
    </source>
</evidence>
<feature type="compositionally biased region" description="Low complexity" evidence="1">
    <location>
        <begin position="246"/>
        <end position="261"/>
    </location>
</feature>
<evidence type="ECO:0000259" key="2">
    <source>
        <dbReference type="PROSITE" id="PS51782"/>
    </source>
</evidence>
<dbReference type="Proteomes" id="UP000193900">
    <property type="component" value="Unassembled WGS sequence"/>
</dbReference>
<dbReference type="CDD" id="cd12797">
    <property type="entry name" value="M23_peptidase"/>
    <property type="match status" value="1"/>
</dbReference>